<keyword evidence="1" id="KW-0479">Metal-binding</keyword>
<organism evidence="4 5">
    <name type="scientific">Actinidia rufa</name>
    <dbReference type="NCBI Taxonomy" id="165716"/>
    <lineage>
        <taxon>Eukaryota</taxon>
        <taxon>Viridiplantae</taxon>
        <taxon>Streptophyta</taxon>
        <taxon>Embryophyta</taxon>
        <taxon>Tracheophyta</taxon>
        <taxon>Spermatophyta</taxon>
        <taxon>Magnoliopsida</taxon>
        <taxon>eudicotyledons</taxon>
        <taxon>Gunneridae</taxon>
        <taxon>Pentapetalae</taxon>
        <taxon>asterids</taxon>
        <taxon>Ericales</taxon>
        <taxon>Actinidiaceae</taxon>
        <taxon>Actinidia</taxon>
    </lineage>
</organism>
<evidence type="ECO:0000313" key="4">
    <source>
        <dbReference type="EMBL" id="GFY87876.1"/>
    </source>
</evidence>
<dbReference type="PROSITE" id="PS50158">
    <property type="entry name" value="ZF_CCHC"/>
    <property type="match status" value="1"/>
</dbReference>
<sequence length="146" mass="16878">MTLTRFRQGLNDDLRKELVLREVITFDQAYTFIQNFKLVSKPRFIRRFENWGTPRPPFPSPQPKSISTNVHLPKENKGKSISWPRLQCYKCQGFGHIAAKCGNRILFADSHDQGHEGDDIEEQLYEPNLENLHKPDKDCAEGSIPP</sequence>
<dbReference type="InterPro" id="IPR001878">
    <property type="entry name" value="Znf_CCHC"/>
</dbReference>
<evidence type="ECO:0000256" key="1">
    <source>
        <dbReference type="PROSITE-ProRule" id="PRU00047"/>
    </source>
</evidence>
<evidence type="ECO:0000313" key="5">
    <source>
        <dbReference type="Proteomes" id="UP000585474"/>
    </source>
</evidence>
<comment type="caution">
    <text evidence="4">The sequence shown here is derived from an EMBL/GenBank/DDBJ whole genome shotgun (WGS) entry which is preliminary data.</text>
</comment>
<dbReference type="AlphaFoldDB" id="A0A7J0ENX2"/>
<proteinExistence type="predicted"/>
<protein>
    <recommendedName>
        <fullName evidence="3">CCHC-type domain-containing protein</fullName>
    </recommendedName>
</protein>
<accession>A0A7J0ENX2</accession>
<dbReference type="InterPro" id="IPR036875">
    <property type="entry name" value="Znf_CCHC_sf"/>
</dbReference>
<dbReference type="GO" id="GO:0008270">
    <property type="term" value="F:zinc ion binding"/>
    <property type="evidence" value="ECO:0007669"/>
    <property type="project" value="UniProtKB-KW"/>
</dbReference>
<reference evidence="4 5" key="1">
    <citation type="submission" date="2019-07" db="EMBL/GenBank/DDBJ databases">
        <title>De Novo Assembly of kiwifruit Actinidia rufa.</title>
        <authorList>
            <person name="Sugita-Konishi S."/>
            <person name="Sato K."/>
            <person name="Mori E."/>
            <person name="Abe Y."/>
            <person name="Kisaki G."/>
            <person name="Hamano K."/>
            <person name="Suezawa K."/>
            <person name="Otani M."/>
            <person name="Fukuda T."/>
            <person name="Manabe T."/>
            <person name="Gomi K."/>
            <person name="Tabuchi M."/>
            <person name="Akimitsu K."/>
            <person name="Kataoka I."/>
        </authorList>
    </citation>
    <scope>NUCLEOTIDE SEQUENCE [LARGE SCALE GENOMIC DNA]</scope>
    <source>
        <strain evidence="5">cv. Fuchu</strain>
    </source>
</reference>
<evidence type="ECO:0000256" key="2">
    <source>
        <dbReference type="SAM" id="MobiDB-lite"/>
    </source>
</evidence>
<dbReference type="GO" id="GO:0003676">
    <property type="term" value="F:nucleic acid binding"/>
    <property type="evidence" value="ECO:0007669"/>
    <property type="project" value="InterPro"/>
</dbReference>
<dbReference type="EMBL" id="BJWL01000005">
    <property type="protein sequence ID" value="GFY87876.1"/>
    <property type="molecule type" value="Genomic_DNA"/>
</dbReference>
<evidence type="ECO:0000259" key="3">
    <source>
        <dbReference type="PROSITE" id="PS50158"/>
    </source>
</evidence>
<name>A0A7J0ENX2_9ERIC</name>
<keyword evidence="1" id="KW-0863">Zinc-finger</keyword>
<gene>
    <name evidence="4" type="ORF">Acr_05g0015150</name>
</gene>
<dbReference type="SUPFAM" id="SSF57756">
    <property type="entry name" value="Retrovirus zinc finger-like domains"/>
    <property type="match status" value="1"/>
</dbReference>
<feature type="region of interest" description="Disordered" evidence="2">
    <location>
        <begin position="52"/>
        <end position="78"/>
    </location>
</feature>
<keyword evidence="5" id="KW-1185">Reference proteome</keyword>
<feature type="domain" description="CCHC-type" evidence="3">
    <location>
        <begin position="88"/>
        <end position="101"/>
    </location>
</feature>
<dbReference type="Proteomes" id="UP000585474">
    <property type="component" value="Unassembled WGS sequence"/>
</dbReference>
<dbReference type="OrthoDB" id="1166507at2759"/>
<keyword evidence="1" id="KW-0862">Zinc</keyword>